<dbReference type="CDD" id="cd01639">
    <property type="entry name" value="IMPase"/>
    <property type="match status" value="1"/>
</dbReference>
<dbReference type="InterPro" id="IPR022337">
    <property type="entry name" value="Inositol_monophosphatase_SuhB"/>
</dbReference>
<sequence>MEVVQHSLEQSLCNSAIEYAKHAGVLIGDRLGNMGKVEQKKNASDLVTEVDKLSEDYIRHKIQTEYPKHWILSEEDCGQADSYETFKSHKTGYGWIVDPIDGTTNFIHGIPHFAVSIAVVKDGEPIIGVVYNPMTDELYSARKSFGAYRNGQRIHVGDESVLAEAVVATGFQASDFKAGSRVVKQIDALAGKSRNIRMLGAASLDLCFIASGRITGFWHEGLNPWDTAAGILILAEAGGNSTDKEGNPYFLFHDSLVASNGKIHDEFLKTIKP</sequence>
<dbReference type="InterPro" id="IPR020550">
    <property type="entry name" value="Inositol_monophosphatase_CS"/>
</dbReference>
<keyword evidence="5 7" id="KW-0378">Hydrolase</keyword>
<dbReference type="Gene3D" id="3.40.190.80">
    <property type="match status" value="1"/>
</dbReference>
<dbReference type="PANTHER" id="PTHR20854">
    <property type="entry name" value="INOSITOL MONOPHOSPHATASE"/>
    <property type="match status" value="1"/>
</dbReference>
<evidence type="ECO:0000256" key="3">
    <source>
        <dbReference type="ARBA" id="ARBA00009759"/>
    </source>
</evidence>
<dbReference type="EMBL" id="JBHMAF010000050">
    <property type="protein sequence ID" value="MFB9758983.1"/>
    <property type="molecule type" value="Genomic_DNA"/>
</dbReference>
<keyword evidence="4 7" id="KW-0479">Metal-binding</keyword>
<dbReference type="SUPFAM" id="SSF56655">
    <property type="entry name" value="Carbohydrate phosphatase"/>
    <property type="match status" value="1"/>
</dbReference>
<evidence type="ECO:0000256" key="4">
    <source>
        <dbReference type="ARBA" id="ARBA00022723"/>
    </source>
</evidence>
<comment type="cofactor">
    <cofactor evidence="2 7">
        <name>Mg(2+)</name>
        <dbReference type="ChEBI" id="CHEBI:18420"/>
    </cofactor>
</comment>
<dbReference type="RefSeq" id="WP_379949272.1">
    <property type="nucleotide sequence ID" value="NZ_JBHMAF010000050.1"/>
</dbReference>
<dbReference type="Pfam" id="PF00459">
    <property type="entry name" value="Inositol_P"/>
    <property type="match status" value="1"/>
</dbReference>
<reference evidence="8 9" key="1">
    <citation type="submission" date="2024-09" db="EMBL/GenBank/DDBJ databases">
        <authorList>
            <person name="Sun Q."/>
            <person name="Mori K."/>
        </authorList>
    </citation>
    <scope>NUCLEOTIDE SEQUENCE [LARGE SCALE GENOMIC DNA]</scope>
    <source>
        <strain evidence="8 9">JCM 11201</strain>
    </source>
</reference>
<evidence type="ECO:0000313" key="8">
    <source>
        <dbReference type="EMBL" id="MFB9758983.1"/>
    </source>
</evidence>
<dbReference type="PRINTS" id="PR00377">
    <property type="entry name" value="IMPHPHTASES"/>
</dbReference>
<evidence type="ECO:0000256" key="7">
    <source>
        <dbReference type="RuleBase" id="RU364068"/>
    </source>
</evidence>
<dbReference type="Gene3D" id="3.30.540.10">
    <property type="entry name" value="Fructose-1,6-Bisphosphatase, subunit A, domain 1"/>
    <property type="match status" value="1"/>
</dbReference>
<comment type="similarity">
    <text evidence="3 7">Belongs to the inositol monophosphatase superfamily.</text>
</comment>
<evidence type="ECO:0000313" key="9">
    <source>
        <dbReference type="Proteomes" id="UP001589609"/>
    </source>
</evidence>
<dbReference type="InterPro" id="IPR000760">
    <property type="entry name" value="Inositol_monophosphatase-like"/>
</dbReference>
<dbReference type="PANTHER" id="PTHR20854:SF4">
    <property type="entry name" value="INOSITOL-1-MONOPHOSPHATASE-RELATED"/>
    <property type="match status" value="1"/>
</dbReference>
<comment type="caution">
    <text evidence="8">The sequence shown here is derived from an EMBL/GenBank/DDBJ whole genome shotgun (WGS) entry which is preliminary data.</text>
</comment>
<comment type="catalytic activity">
    <reaction evidence="1 7">
        <text>a myo-inositol phosphate + H2O = myo-inositol + phosphate</text>
        <dbReference type="Rhea" id="RHEA:24056"/>
        <dbReference type="ChEBI" id="CHEBI:15377"/>
        <dbReference type="ChEBI" id="CHEBI:17268"/>
        <dbReference type="ChEBI" id="CHEBI:43474"/>
        <dbReference type="ChEBI" id="CHEBI:84139"/>
        <dbReference type="EC" id="3.1.3.25"/>
    </reaction>
</comment>
<dbReference type="Proteomes" id="UP001589609">
    <property type="component" value="Unassembled WGS sequence"/>
</dbReference>
<proteinExistence type="inferred from homology"/>
<dbReference type="PROSITE" id="PS00630">
    <property type="entry name" value="IMP_2"/>
    <property type="match status" value="1"/>
</dbReference>
<gene>
    <name evidence="8" type="ORF">ACFFMS_10975</name>
</gene>
<name>A0ABV5WEW3_9BACI</name>
<dbReference type="PRINTS" id="PR01959">
    <property type="entry name" value="SBIMPHPHTASE"/>
</dbReference>
<evidence type="ECO:0000256" key="2">
    <source>
        <dbReference type="ARBA" id="ARBA00001946"/>
    </source>
</evidence>
<keyword evidence="9" id="KW-1185">Reference proteome</keyword>
<dbReference type="InterPro" id="IPR033942">
    <property type="entry name" value="IMPase"/>
</dbReference>
<evidence type="ECO:0000256" key="5">
    <source>
        <dbReference type="ARBA" id="ARBA00022801"/>
    </source>
</evidence>
<dbReference type="EC" id="3.1.3.25" evidence="7"/>
<keyword evidence="6 7" id="KW-0460">Magnesium</keyword>
<evidence type="ECO:0000256" key="6">
    <source>
        <dbReference type="ARBA" id="ARBA00022842"/>
    </source>
</evidence>
<protein>
    <recommendedName>
        <fullName evidence="7">Inositol-1-monophosphatase</fullName>
        <ecNumber evidence="7">3.1.3.25</ecNumber>
    </recommendedName>
</protein>
<accession>A0ABV5WEW3</accession>
<dbReference type="InterPro" id="IPR020583">
    <property type="entry name" value="Inositol_monoP_metal-BS"/>
</dbReference>
<evidence type="ECO:0000256" key="1">
    <source>
        <dbReference type="ARBA" id="ARBA00001033"/>
    </source>
</evidence>
<dbReference type="PROSITE" id="PS00629">
    <property type="entry name" value="IMP_1"/>
    <property type="match status" value="1"/>
</dbReference>
<organism evidence="8 9">
    <name type="scientific">Ectobacillus funiculus</name>
    <dbReference type="NCBI Taxonomy" id="137993"/>
    <lineage>
        <taxon>Bacteria</taxon>
        <taxon>Bacillati</taxon>
        <taxon>Bacillota</taxon>
        <taxon>Bacilli</taxon>
        <taxon>Bacillales</taxon>
        <taxon>Bacillaceae</taxon>
        <taxon>Ectobacillus</taxon>
    </lineage>
</organism>